<keyword evidence="1" id="KW-0812">Transmembrane</keyword>
<sequence>MGLKTSKLLKWISGGLEALLGIPVIGGTIVIGMLWTPLVVMLALHIVTLIFSNKEGGAKHGSILGIITSCIAWIPFVGMIMHILTAIFLLLDAAKKEQELA</sequence>
<feature type="transmembrane region" description="Helical" evidence="1">
    <location>
        <begin position="63"/>
        <end position="91"/>
    </location>
</feature>
<evidence type="ECO:0000313" key="2">
    <source>
        <dbReference type="EMBL" id="MFC4768367.1"/>
    </source>
</evidence>
<keyword evidence="1" id="KW-0472">Membrane</keyword>
<dbReference type="EMBL" id="JBHSHC010000099">
    <property type="protein sequence ID" value="MFC4768367.1"/>
    <property type="molecule type" value="Genomic_DNA"/>
</dbReference>
<name>A0ABV9Q4J0_9BACL</name>
<comment type="caution">
    <text evidence="2">The sequence shown here is derived from an EMBL/GenBank/DDBJ whole genome shotgun (WGS) entry which is preliminary data.</text>
</comment>
<dbReference type="RefSeq" id="WP_380026318.1">
    <property type="nucleotide sequence ID" value="NZ_JBHSHC010000099.1"/>
</dbReference>
<evidence type="ECO:0000256" key="1">
    <source>
        <dbReference type="SAM" id="Phobius"/>
    </source>
</evidence>
<feature type="transmembrane region" description="Helical" evidence="1">
    <location>
        <begin position="20"/>
        <end position="51"/>
    </location>
</feature>
<dbReference type="Proteomes" id="UP001596002">
    <property type="component" value="Unassembled WGS sequence"/>
</dbReference>
<reference evidence="3" key="1">
    <citation type="journal article" date="2019" name="Int. J. Syst. Evol. Microbiol.">
        <title>The Global Catalogue of Microorganisms (GCM) 10K type strain sequencing project: providing services to taxonomists for standard genome sequencing and annotation.</title>
        <authorList>
            <consortium name="The Broad Institute Genomics Platform"/>
            <consortium name="The Broad Institute Genome Sequencing Center for Infectious Disease"/>
            <person name="Wu L."/>
            <person name="Ma J."/>
        </authorList>
    </citation>
    <scope>NUCLEOTIDE SEQUENCE [LARGE SCALE GENOMIC DNA]</scope>
    <source>
        <strain evidence="3">WYCCWR 12678</strain>
    </source>
</reference>
<protein>
    <recommendedName>
        <fullName evidence="4">DUF4190 domain-containing protein</fullName>
    </recommendedName>
</protein>
<keyword evidence="3" id="KW-1185">Reference proteome</keyword>
<evidence type="ECO:0000313" key="3">
    <source>
        <dbReference type="Proteomes" id="UP001596002"/>
    </source>
</evidence>
<accession>A0ABV9Q4J0</accession>
<proteinExistence type="predicted"/>
<organism evidence="2 3">
    <name type="scientific">Effusibacillus consociatus</name>
    <dbReference type="NCBI Taxonomy" id="1117041"/>
    <lineage>
        <taxon>Bacteria</taxon>
        <taxon>Bacillati</taxon>
        <taxon>Bacillota</taxon>
        <taxon>Bacilli</taxon>
        <taxon>Bacillales</taxon>
        <taxon>Alicyclobacillaceae</taxon>
        <taxon>Effusibacillus</taxon>
    </lineage>
</organism>
<evidence type="ECO:0008006" key="4">
    <source>
        <dbReference type="Google" id="ProtNLM"/>
    </source>
</evidence>
<keyword evidence="1" id="KW-1133">Transmembrane helix</keyword>
<gene>
    <name evidence="2" type="ORF">ACFO8Q_13515</name>
</gene>